<keyword evidence="7" id="KW-1185">Reference proteome</keyword>
<accession>A0AA97DAZ0</accession>
<dbReference type="PANTHER" id="PTHR10361">
    <property type="entry name" value="SODIUM-BILE ACID COTRANSPORTER"/>
    <property type="match status" value="1"/>
</dbReference>
<evidence type="ECO:0000256" key="5">
    <source>
        <dbReference type="SAM" id="Phobius"/>
    </source>
</evidence>
<dbReference type="KEGG" id="carl:PXC00_06850"/>
<evidence type="ECO:0000256" key="2">
    <source>
        <dbReference type="ARBA" id="ARBA00022692"/>
    </source>
</evidence>
<dbReference type="InterPro" id="IPR038770">
    <property type="entry name" value="Na+/solute_symporter_sf"/>
</dbReference>
<evidence type="ECO:0000256" key="3">
    <source>
        <dbReference type="ARBA" id="ARBA00022989"/>
    </source>
</evidence>
<dbReference type="Pfam" id="PF01758">
    <property type="entry name" value="SBF"/>
    <property type="match status" value="1"/>
</dbReference>
<evidence type="ECO:0000256" key="1">
    <source>
        <dbReference type="ARBA" id="ARBA00004141"/>
    </source>
</evidence>
<dbReference type="GO" id="GO:0016020">
    <property type="term" value="C:membrane"/>
    <property type="evidence" value="ECO:0007669"/>
    <property type="project" value="UniProtKB-SubCell"/>
</dbReference>
<feature type="transmembrane region" description="Helical" evidence="5">
    <location>
        <begin position="69"/>
        <end position="93"/>
    </location>
</feature>
<dbReference type="RefSeq" id="WP_275846343.1">
    <property type="nucleotide sequence ID" value="NZ_CP135996.1"/>
</dbReference>
<dbReference type="InterPro" id="IPR002657">
    <property type="entry name" value="BilAc:Na_symport/Acr3"/>
</dbReference>
<feature type="transmembrane region" description="Helical" evidence="5">
    <location>
        <begin position="99"/>
        <end position="119"/>
    </location>
</feature>
<evidence type="ECO:0000256" key="4">
    <source>
        <dbReference type="ARBA" id="ARBA00023136"/>
    </source>
</evidence>
<dbReference type="PANTHER" id="PTHR10361:SF28">
    <property type="entry name" value="P3 PROTEIN-RELATED"/>
    <property type="match status" value="1"/>
</dbReference>
<feature type="transmembrane region" description="Helical" evidence="5">
    <location>
        <begin position="288"/>
        <end position="307"/>
    </location>
</feature>
<protein>
    <submittedName>
        <fullName evidence="6">Bile acid:sodium symporter family protein</fullName>
    </submittedName>
</protein>
<evidence type="ECO:0000313" key="7">
    <source>
        <dbReference type="Proteomes" id="UP001300604"/>
    </source>
</evidence>
<reference evidence="6" key="2">
    <citation type="submission" date="2024-06" db="EMBL/GenBank/DDBJ databases">
        <title>Caproicibacterium argilliputei sp. nov, a novel caproic acid producing anaerobic bacterium isolated from pit mud.</title>
        <authorList>
            <person name="Xia S."/>
        </authorList>
    </citation>
    <scope>NUCLEOTIDE SEQUENCE</scope>
    <source>
        <strain evidence="6">ZCY20-5</strain>
    </source>
</reference>
<feature type="transmembrane region" description="Helical" evidence="5">
    <location>
        <begin position="226"/>
        <end position="246"/>
    </location>
</feature>
<proteinExistence type="predicted"/>
<feature type="transmembrane region" description="Helical" evidence="5">
    <location>
        <begin position="126"/>
        <end position="147"/>
    </location>
</feature>
<dbReference type="EMBL" id="CP135996">
    <property type="protein sequence ID" value="WOC33581.1"/>
    <property type="molecule type" value="Genomic_DNA"/>
</dbReference>
<dbReference type="Proteomes" id="UP001300604">
    <property type="component" value="Chromosome"/>
</dbReference>
<dbReference type="AlphaFoldDB" id="A0AA97DAZ0"/>
<feature type="transmembrane region" description="Helical" evidence="5">
    <location>
        <begin position="39"/>
        <end position="57"/>
    </location>
</feature>
<organism evidence="6 7">
    <name type="scientific">Caproicibacterium argilliputei</name>
    <dbReference type="NCBI Taxonomy" id="3030016"/>
    <lineage>
        <taxon>Bacteria</taxon>
        <taxon>Bacillati</taxon>
        <taxon>Bacillota</taxon>
        <taxon>Clostridia</taxon>
        <taxon>Eubacteriales</taxon>
        <taxon>Oscillospiraceae</taxon>
        <taxon>Caproicibacterium</taxon>
    </lineage>
</organism>
<reference evidence="6" key="1">
    <citation type="submission" date="2023-09" db="EMBL/GenBank/DDBJ databases">
        <authorList>
            <person name="Zeng C."/>
        </authorList>
    </citation>
    <scope>NUCLEOTIDE SEQUENCE</scope>
    <source>
        <strain evidence="6">ZCY20-5</strain>
    </source>
</reference>
<keyword evidence="2 5" id="KW-0812">Transmembrane</keyword>
<dbReference type="Gene3D" id="1.20.1530.20">
    <property type="match status" value="1"/>
</dbReference>
<evidence type="ECO:0000313" key="6">
    <source>
        <dbReference type="EMBL" id="WOC33581.1"/>
    </source>
</evidence>
<feature type="transmembrane region" description="Helical" evidence="5">
    <location>
        <begin position="167"/>
        <end position="184"/>
    </location>
</feature>
<keyword evidence="3 5" id="KW-1133">Transmembrane helix</keyword>
<name>A0AA97DAZ0_9FIRM</name>
<gene>
    <name evidence="6" type="ORF">PXC00_06850</name>
</gene>
<dbReference type="InterPro" id="IPR004710">
    <property type="entry name" value="Bilac:Na_transpt"/>
</dbReference>
<keyword evidence="4 5" id="KW-0472">Membrane</keyword>
<sequence length="319" mass="34556">MELLNRINHSLEKAMPLITPACLVLGVLFPQITGRFLPYVMFLFAFMTFQGSLGSNFQQVAQVFKRPLPLLIILFLLHIWIPCIACLIGNMLFGFDKNLVAGIVLEYVVPTGIVSFMWVNIYRGNGALTLSVILIDTILTPVLLPASLQILLGTSVKMDALGMTKDMALMIAVPAVLGMAVNQGTRGRANKTWKPALAPFGKLALILVVSGNSSKVAPFVRHLTPTLTAVALLILVISASGYLWGWGAAKLLHQPRDVLVSMAFNSGMRNISAGAVIAGAYFPAEVMFPVMIGTLFQQVLAALYGSLMQKRLGRGEENI</sequence>
<comment type="subcellular location">
    <subcellularLocation>
        <location evidence="1">Membrane</location>
        <topology evidence="1">Multi-pass membrane protein</topology>
    </subcellularLocation>
</comment>